<evidence type="ECO:0000256" key="3">
    <source>
        <dbReference type="ARBA" id="ARBA00023014"/>
    </source>
</evidence>
<keyword evidence="3" id="KW-0411">Iron-sulfur</keyword>
<evidence type="ECO:0000259" key="4">
    <source>
        <dbReference type="PROSITE" id="PS51379"/>
    </source>
</evidence>
<dbReference type="RefSeq" id="WP_014829325.1">
    <property type="nucleotide sequence ID" value="NC_018068.1"/>
</dbReference>
<evidence type="ECO:0000313" key="6">
    <source>
        <dbReference type="Proteomes" id="UP000002892"/>
    </source>
</evidence>
<evidence type="ECO:0000256" key="1">
    <source>
        <dbReference type="ARBA" id="ARBA00022723"/>
    </source>
</evidence>
<evidence type="ECO:0000313" key="5">
    <source>
        <dbReference type="EMBL" id="AFM43342.1"/>
    </source>
</evidence>
<dbReference type="PANTHER" id="PTHR42827">
    <property type="entry name" value="IRON-SULFUR CLUSTER-BINDING PROTEIN-RELATED"/>
    <property type="match status" value="1"/>
</dbReference>
<proteinExistence type="predicted"/>
<dbReference type="SUPFAM" id="SSF54862">
    <property type="entry name" value="4Fe-4S ferredoxins"/>
    <property type="match status" value="1"/>
</dbReference>
<accession>I4DC18</accession>
<dbReference type="AlphaFoldDB" id="I4DC18"/>
<keyword evidence="6" id="KW-1185">Reference proteome</keyword>
<dbReference type="STRING" id="646529.Desaci_4501"/>
<dbReference type="PROSITE" id="PS51379">
    <property type="entry name" value="4FE4S_FER_2"/>
    <property type="match status" value="1"/>
</dbReference>
<dbReference type="PANTHER" id="PTHR42827:SF1">
    <property type="entry name" value="IRON-SULFUR CLUSTER-BINDING PROTEIN"/>
    <property type="match status" value="1"/>
</dbReference>
<sequence>MENTAEIQNHLTNKILQQGALVVGYTIIRQKEPVIVIGFPFSDQWILNHPFYITKRFGEEVWTSWKLLRDVTQVLRSEGYSADLKTPLSVFGDFRPLAVAAGLGNWGKNGLVTNTNYGSRLLFAAVFTNAPLQVSLTGNSGLINESCDNCTLCIDACPAKAFQNNRFHKMRCFPKAIRGCSECLQVCRGRVQLH</sequence>
<reference evidence="5 6" key="1">
    <citation type="journal article" date="2012" name="J. Bacteriol.">
        <title>Complete genome sequences of Desulfosporosinus orientis DSM765T, Desulfosporosinus youngiae DSM17734T, Desulfosporosinus meridiei DSM13257T, and Desulfosporosinus acidiphilus DSM22704T.</title>
        <authorList>
            <person name="Pester M."/>
            <person name="Brambilla E."/>
            <person name="Alazard D."/>
            <person name="Rattei T."/>
            <person name="Weinmaier T."/>
            <person name="Han J."/>
            <person name="Lucas S."/>
            <person name="Lapidus A."/>
            <person name="Cheng J.F."/>
            <person name="Goodwin L."/>
            <person name="Pitluck S."/>
            <person name="Peters L."/>
            <person name="Ovchinnikova G."/>
            <person name="Teshima H."/>
            <person name="Detter J.C."/>
            <person name="Han C.S."/>
            <person name="Tapia R."/>
            <person name="Land M.L."/>
            <person name="Hauser L."/>
            <person name="Kyrpides N.C."/>
            <person name="Ivanova N.N."/>
            <person name="Pagani I."/>
            <person name="Huntmann M."/>
            <person name="Wei C.L."/>
            <person name="Davenport K.W."/>
            <person name="Daligault H."/>
            <person name="Chain P.S."/>
            <person name="Chen A."/>
            <person name="Mavromatis K."/>
            <person name="Markowitz V."/>
            <person name="Szeto E."/>
            <person name="Mikhailova N."/>
            <person name="Pati A."/>
            <person name="Wagner M."/>
            <person name="Woyke T."/>
            <person name="Ollivier B."/>
            <person name="Klenk H.P."/>
            <person name="Spring S."/>
            <person name="Loy A."/>
        </authorList>
    </citation>
    <scope>NUCLEOTIDE SEQUENCE [LARGE SCALE GENOMIC DNA]</scope>
    <source>
        <strain evidence="6">DSM 22704 / JCM 16185 / SJ4</strain>
    </source>
</reference>
<dbReference type="HOGENOM" id="CLU_1347084_0_0_9"/>
<dbReference type="InterPro" id="IPR017896">
    <property type="entry name" value="4Fe4S_Fe-S-bd"/>
</dbReference>
<dbReference type="PROSITE" id="PS00198">
    <property type="entry name" value="4FE4S_FER_1"/>
    <property type="match status" value="1"/>
</dbReference>
<feature type="domain" description="4Fe-4S ferredoxin-type" evidence="4">
    <location>
        <begin position="139"/>
        <end position="167"/>
    </location>
</feature>
<organism evidence="5 6">
    <name type="scientific">Desulfosporosinus acidiphilus (strain DSM 22704 / JCM 16185 / SJ4)</name>
    <dbReference type="NCBI Taxonomy" id="646529"/>
    <lineage>
        <taxon>Bacteria</taxon>
        <taxon>Bacillati</taxon>
        <taxon>Bacillota</taxon>
        <taxon>Clostridia</taxon>
        <taxon>Eubacteriales</taxon>
        <taxon>Desulfitobacteriaceae</taxon>
        <taxon>Desulfosporosinus</taxon>
    </lineage>
</organism>
<dbReference type="eggNOG" id="COG1600">
    <property type="taxonomic scope" value="Bacteria"/>
</dbReference>
<gene>
    <name evidence="5" type="ordered locus">Desaci_4501</name>
</gene>
<name>I4DC18_DESAJ</name>
<dbReference type="EMBL" id="CP003639">
    <property type="protein sequence ID" value="AFM43342.1"/>
    <property type="molecule type" value="Genomic_DNA"/>
</dbReference>
<keyword evidence="2" id="KW-0408">Iron</keyword>
<dbReference type="GO" id="GO:0046872">
    <property type="term" value="F:metal ion binding"/>
    <property type="evidence" value="ECO:0007669"/>
    <property type="project" value="UniProtKB-KW"/>
</dbReference>
<evidence type="ECO:0000256" key="2">
    <source>
        <dbReference type="ARBA" id="ARBA00023004"/>
    </source>
</evidence>
<dbReference type="Proteomes" id="UP000002892">
    <property type="component" value="Chromosome"/>
</dbReference>
<dbReference type="KEGG" id="dai:Desaci_4501"/>
<protein>
    <recommendedName>
        <fullName evidence="4">4Fe-4S ferredoxin-type domain-containing protein</fullName>
    </recommendedName>
</protein>
<dbReference type="InterPro" id="IPR017900">
    <property type="entry name" value="4Fe4S_Fe_S_CS"/>
</dbReference>
<keyword evidence="1" id="KW-0479">Metal-binding</keyword>
<dbReference type="GO" id="GO:0051536">
    <property type="term" value="F:iron-sulfur cluster binding"/>
    <property type="evidence" value="ECO:0007669"/>
    <property type="project" value="UniProtKB-KW"/>
</dbReference>
<dbReference type="OrthoDB" id="1795896at2"/>